<evidence type="ECO:0000313" key="3">
    <source>
        <dbReference type="Proteomes" id="UP000002457"/>
    </source>
</evidence>
<dbReference type="AlphaFoldDB" id="B8GH84"/>
<dbReference type="InterPro" id="IPR010327">
    <property type="entry name" value="FldB/FldC_alpha/beta"/>
</dbReference>
<evidence type="ECO:0000313" key="2">
    <source>
        <dbReference type="EMBL" id="ACL16489.1"/>
    </source>
</evidence>
<dbReference type="Gene3D" id="3.40.50.11900">
    <property type="match status" value="1"/>
</dbReference>
<reference evidence="2 3" key="1">
    <citation type="journal article" date="2015" name="Genome Announc.">
        <title>Complete Genome Sequence of Methanosphaerula palustris E1-9CT, a Hydrogenotrophic Methanogen Isolated from a Minerotrophic Fen Peatland.</title>
        <authorList>
            <person name="Cadillo-Quiroz H."/>
            <person name="Browne P."/>
            <person name="Kyrpides N."/>
            <person name="Woyke T."/>
            <person name="Goodwin L."/>
            <person name="Detter C."/>
            <person name="Yavitt J.B."/>
            <person name="Zinder S.H."/>
        </authorList>
    </citation>
    <scope>NUCLEOTIDE SEQUENCE [LARGE SCALE GENOMIC DNA]</scope>
    <source>
        <strain evidence="3">ATCC BAA-1556 / DSM 19958 / E1-9c</strain>
    </source>
</reference>
<comment type="similarity">
    <text evidence="1">Belongs to the FldB/FldC dehydratase alpha/beta subunit family.</text>
</comment>
<dbReference type="STRING" id="521011.Mpal_1146"/>
<accession>B8GH84</accession>
<name>B8GH84_METPE</name>
<dbReference type="PANTHER" id="PTHR30548:SF2">
    <property type="entry name" value="2-HYDROXYACYL-COA DEHYDRATASE,D-COMPONENT"/>
    <property type="match status" value="1"/>
</dbReference>
<evidence type="ECO:0000256" key="1">
    <source>
        <dbReference type="ARBA" id="ARBA00005806"/>
    </source>
</evidence>
<sequence length="501" mass="56137">MTESVAQGAHKSANKLFQYPEYLKERFLKTSDIEFRYSKTVTPEEIWHFMTVDAPRRYPYAYEINPWFMDQISADIGFLTGIKCRYLRLSQKDRFLEAHNNGVPIIFTQGGQTFEPYYAAGGIPLRPGLIARFADDMTEGQTLLQTSQDHKEKLEFGNKLLTTESCPIVGPHISAQRGLIPVDLIAPYLCLRCSDKQYLVESYRNTKNVESYKNPASRGPFYKDKIPLMLIDYPIDNQNDKEWATDYLETMLRNLTAKVSELSGKEVTDKVLAEEIHYENKVRKITQDLVHLWWKAPAPPTNSSDFAGTSNTSAGVFRIGNEFSGDPNGAYSVLKDAYTEIAERVRTGVKGVGVSDDPVRLYICGPAATETTDPGFIDSIGGVVVGKDDQWSEICTLVDEGGNNPYRNLAKAILSFPMELPTEERAQWTIEQVKQSRADGLIFTHTWGCNFQSSVARMICDIVRDEAGIPVMDMGTAGGFNAQGEEQSKTRLGAFIEMVNG</sequence>
<dbReference type="KEGG" id="mpl:Mpal_1146"/>
<dbReference type="PANTHER" id="PTHR30548">
    <property type="entry name" value="2-HYDROXYGLUTARYL-COA DEHYDRATASE, D-COMPONENT-RELATED"/>
    <property type="match status" value="1"/>
</dbReference>
<dbReference type="RefSeq" id="WP_012617808.1">
    <property type="nucleotide sequence ID" value="NC_011832.1"/>
</dbReference>
<keyword evidence="3" id="KW-1185">Reference proteome</keyword>
<dbReference type="eggNOG" id="arCOG04464">
    <property type="taxonomic scope" value="Archaea"/>
</dbReference>
<dbReference type="OrthoDB" id="119459at2157"/>
<dbReference type="Pfam" id="PF06050">
    <property type="entry name" value="HGD-D"/>
    <property type="match status" value="1"/>
</dbReference>
<gene>
    <name evidence="2" type="ordered locus">Mpal_1146</name>
</gene>
<dbReference type="GeneID" id="7270410"/>
<organism evidence="2 3">
    <name type="scientific">Methanosphaerula palustris (strain ATCC BAA-1556 / DSM 19958 / E1-9c)</name>
    <dbReference type="NCBI Taxonomy" id="521011"/>
    <lineage>
        <taxon>Archaea</taxon>
        <taxon>Methanobacteriati</taxon>
        <taxon>Methanobacteriota</taxon>
        <taxon>Stenosarchaea group</taxon>
        <taxon>Methanomicrobia</taxon>
        <taxon>Methanomicrobiales</taxon>
        <taxon>Methanoregulaceae</taxon>
        <taxon>Methanosphaerula</taxon>
    </lineage>
</organism>
<protein>
    <submittedName>
        <fullName evidence="2">2-hydroxyglutaryl-CoA dehydratase D-component</fullName>
    </submittedName>
</protein>
<dbReference type="Proteomes" id="UP000002457">
    <property type="component" value="Chromosome"/>
</dbReference>
<proteinExistence type="inferred from homology"/>
<dbReference type="EMBL" id="CP001338">
    <property type="protein sequence ID" value="ACL16489.1"/>
    <property type="molecule type" value="Genomic_DNA"/>
</dbReference>
<dbReference type="HOGENOM" id="CLU_578420_0_0_2"/>